<dbReference type="InterPro" id="IPR029063">
    <property type="entry name" value="SAM-dependent_MTases_sf"/>
</dbReference>
<evidence type="ECO:0000256" key="4">
    <source>
        <dbReference type="ARBA" id="ARBA00022679"/>
    </source>
</evidence>
<dbReference type="PANTHER" id="PTHR31760:SF0">
    <property type="entry name" value="S-ADENOSYL-L-METHIONINE-DEPENDENT METHYLTRANSFERASES SUPERFAMILY PROTEIN"/>
    <property type="match status" value="1"/>
</dbReference>
<dbReference type="RefSeq" id="WP_142083584.1">
    <property type="nucleotide sequence ID" value="NZ_VFPT01000001.1"/>
</dbReference>
<evidence type="ECO:0000256" key="2">
    <source>
        <dbReference type="ARBA" id="ARBA00022552"/>
    </source>
</evidence>
<comment type="catalytic activity">
    <reaction evidence="6">
        <text>guanosine(527) in 16S rRNA + S-adenosyl-L-methionine = N(7)-methylguanosine(527) in 16S rRNA + S-adenosyl-L-homocysteine</text>
        <dbReference type="Rhea" id="RHEA:42732"/>
        <dbReference type="Rhea" id="RHEA-COMP:10209"/>
        <dbReference type="Rhea" id="RHEA-COMP:10210"/>
        <dbReference type="ChEBI" id="CHEBI:57856"/>
        <dbReference type="ChEBI" id="CHEBI:59789"/>
        <dbReference type="ChEBI" id="CHEBI:74269"/>
        <dbReference type="ChEBI" id="CHEBI:74480"/>
        <dbReference type="EC" id="2.1.1.170"/>
    </reaction>
</comment>
<dbReference type="NCBIfam" id="TIGR00138">
    <property type="entry name" value="rsmG_gidB"/>
    <property type="match status" value="1"/>
</dbReference>
<dbReference type="PIRSF" id="PIRSF003078">
    <property type="entry name" value="GidB"/>
    <property type="match status" value="1"/>
</dbReference>
<organism evidence="7 8">
    <name type="scientific">Roseinatronobacter monicus</name>
    <dbReference type="NCBI Taxonomy" id="393481"/>
    <lineage>
        <taxon>Bacteria</taxon>
        <taxon>Pseudomonadati</taxon>
        <taxon>Pseudomonadota</taxon>
        <taxon>Alphaproteobacteria</taxon>
        <taxon>Rhodobacterales</taxon>
        <taxon>Paracoccaceae</taxon>
        <taxon>Roseinatronobacter</taxon>
    </lineage>
</organism>
<keyword evidence="1 6" id="KW-0963">Cytoplasm</keyword>
<dbReference type="EMBL" id="VFPT01000001">
    <property type="protein sequence ID" value="TQM94677.1"/>
    <property type="molecule type" value="Genomic_DNA"/>
</dbReference>
<evidence type="ECO:0000256" key="3">
    <source>
        <dbReference type="ARBA" id="ARBA00022603"/>
    </source>
</evidence>
<keyword evidence="8" id="KW-1185">Reference proteome</keyword>
<feature type="binding site" evidence="6">
    <location>
        <position position="70"/>
    </location>
    <ligand>
        <name>S-adenosyl-L-methionine</name>
        <dbReference type="ChEBI" id="CHEBI:59789"/>
    </ligand>
</feature>
<dbReference type="GO" id="GO:0005829">
    <property type="term" value="C:cytosol"/>
    <property type="evidence" value="ECO:0007669"/>
    <property type="project" value="TreeGrafter"/>
</dbReference>
<evidence type="ECO:0000313" key="8">
    <source>
        <dbReference type="Proteomes" id="UP000320582"/>
    </source>
</evidence>
<sequence length="205" mass="22713">MTEVTICGLDVSRETYDTLQNYVALLHKWNAHINLVAASTLPDFWDRHVLDSAQLFTHAPATTRHWVDLGSGGGLPGLVCAVLAKQFLPECKFTLVESDARKAAFLTTAIRDLELNTRVLVARTEAAPPQNADIVSARALAPLPQLLDWVTRHIAKDGVALLPKGKNYAEELAVARREWQFSEAIIESQTDPLARLLILKDIKRV</sequence>
<comment type="similarity">
    <text evidence="6">Belongs to the methyltransferase superfamily. RNA methyltransferase RsmG family.</text>
</comment>
<reference evidence="7 8" key="1">
    <citation type="submission" date="2019-06" db="EMBL/GenBank/DDBJ databases">
        <title>Genomic Encyclopedia of Archaeal and Bacterial Type Strains, Phase II (KMG-II): from individual species to whole genera.</title>
        <authorList>
            <person name="Goeker M."/>
        </authorList>
    </citation>
    <scope>NUCLEOTIDE SEQUENCE [LARGE SCALE GENOMIC DNA]</scope>
    <source>
        <strain evidence="7 8">DSM 18423</strain>
    </source>
</reference>
<dbReference type="Gene3D" id="3.40.50.150">
    <property type="entry name" value="Vaccinia Virus protein VP39"/>
    <property type="match status" value="1"/>
</dbReference>
<dbReference type="SUPFAM" id="SSF53335">
    <property type="entry name" value="S-adenosyl-L-methionine-dependent methyltransferases"/>
    <property type="match status" value="1"/>
</dbReference>
<feature type="binding site" evidence="6">
    <location>
        <position position="75"/>
    </location>
    <ligand>
        <name>S-adenosyl-L-methionine</name>
        <dbReference type="ChEBI" id="CHEBI:59789"/>
    </ligand>
</feature>
<gene>
    <name evidence="6" type="primary">rsmG</name>
    <name evidence="7" type="ORF">BD293_3362</name>
</gene>
<protein>
    <recommendedName>
        <fullName evidence="6">Ribosomal RNA small subunit methyltransferase G</fullName>
        <ecNumber evidence="6">2.1.1.170</ecNumber>
    </recommendedName>
    <alternativeName>
        <fullName evidence="6">16S rRNA 7-methylguanosine methyltransferase</fullName>
        <shortName evidence="6">16S rRNA m7G methyltransferase</shortName>
    </alternativeName>
</protein>
<comment type="subcellular location">
    <subcellularLocation>
        <location evidence="6">Cytoplasm</location>
    </subcellularLocation>
</comment>
<keyword evidence="5 6" id="KW-0949">S-adenosyl-L-methionine</keyword>
<keyword evidence="4 6" id="KW-0808">Transferase</keyword>
<dbReference type="HAMAP" id="MF_00074">
    <property type="entry name" value="16SrRNA_methyltr_G"/>
    <property type="match status" value="1"/>
</dbReference>
<dbReference type="OrthoDB" id="9808773at2"/>
<accession>A0A543KI24</accession>
<dbReference type="EC" id="2.1.1.170" evidence="6"/>
<keyword evidence="3 6" id="KW-0489">Methyltransferase</keyword>
<dbReference type="GO" id="GO:0070043">
    <property type="term" value="F:rRNA (guanine-N7-)-methyltransferase activity"/>
    <property type="evidence" value="ECO:0007669"/>
    <property type="project" value="UniProtKB-UniRule"/>
</dbReference>
<proteinExistence type="inferred from homology"/>
<dbReference type="PANTHER" id="PTHR31760">
    <property type="entry name" value="S-ADENOSYL-L-METHIONINE-DEPENDENT METHYLTRANSFERASES SUPERFAMILY PROTEIN"/>
    <property type="match status" value="1"/>
</dbReference>
<dbReference type="AlphaFoldDB" id="A0A543KI24"/>
<dbReference type="InterPro" id="IPR003682">
    <property type="entry name" value="rRNA_ssu_MeTfrase_G"/>
</dbReference>
<dbReference type="Proteomes" id="UP000320582">
    <property type="component" value="Unassembled WGS sequence"/>
</dbReference>
<evidence type="ECO:0000256" key="5">
    <source>
        <dbReference type="ARBA" id="ARBA00022691"/>
    </source>
</evidence>
<name>A0A543KI24_9RHOB</name>
<comment type="caution">
    <text evidence="6">Lacks conserved residue(s) required for the propagation of feature annotation.</text>
</comment>
<keyword evidence="2 6" id="KW-0698">rRNA processing</keyword>
<dbReference type="Pfam" id="PF02527">
    <property type="entry name" value="GidB"/>
    <property type="match status" value="1"/>
</dbReference>
<comment type="caution">
    <text evidence="7">The sequence shown here is derived from an EMBL/GenBank/DDBJ whole genome shotgun (WGS) entry which is preliminary data.</text>
</comment>
<evidence type="ECO:0000256" key="6">
    <source>
        <dbReference type="HAMAP-Rule" id="MF_00074"/>
    </source>
</evidence>
<comment type="function">
    <text evidence="6">Specifically methylates the N7 position of guanine in position 527 of 16S rRNA.</text>
</comment>
<feature type="binding site" evidence="6">
    <location>
        <position position="138"/>
    </location>
    <ligand>
        <name>S-adenosyl-L-methionine</name>
        <dbReference type="ChEBI" id="CHEBI:59789"/>
    </ligand>
</feature>
<evidence type="ECO:0000313" key="7">
    <source>
        <dbReference type="EMBL" id="TQM94677.1"/>
    </source>
</evidence>
<evidence type="ECO:0000256" key="1">
    <source>
        <dbReference type="ARBA" id="ARBA00022490"/>
    </source>
</evidence>